<keyword evidence="1" id="KW-0812">Transmembrane</keyword>
<feature type="transmembrane region" description="Helical" evidence="1">
    <location>
        <begin position="100"/>
        <end position="117"/>
    </location>
</feature>
<dbReference type="Proteomes" id="UP001375382">
    <property type="component" value="Unassembled WGS sequence"/>
</dbReference>
<keyword evidence="1" id="KW-0472">Membrane</keyword>
<reference evidence="2 3" key="1">
    <citation type="journal article" date="2023" name="Ecotoxicol. Environ. Saf.">
        <title>Mercury remediation potential of mercury-resistant strain Rheinheimera metallidurans sp. nov. isolated from a municipal waste dumping site.</title>
        <authorList>
            <person name="Yadav V."/>
            <person name="Manjhi A."/>
            <person name="Vadakedath N."/>
        </authorList>
    </citation>
    <scope>NUCLEOTIDE SEQUENCE [LARGE SCALE GENOMIC DNA]</scope>
    <source>
        <strain evidence="2 3">E-49</strain>
    </source>
</reference>
<protein>
    <submittedName>
        <fullName evidence="2">YbaN family protein</fullName>
    </submittedName>
</protein>
<dbReference type="PANTHER" id="PTHR35813">
    <property type="entry name" value="INNER MEMBRANE PROTEIN YBAN"/>
    <property type="match status" value="1"/>
</dbReference>
<dbReference type="RefSeq" id="WP_335737025.1">
    <property type="nucleotide sequence ID" value="NZ_JALAAR010000014.1"/>
</dbReference>
<dbReference type="EMBL" id="JALAAR010000014">
    <property type="protein sequence ID" value="MEH8018622.1"/>
    <property type="molecule type" value="Genomic_DNA"/>
</dbReference>
<keyword evidence="1" id="KW-1133">Transmembrane helix</keyword>
<name>A0ABU8CAT1_9GAMM</name>
<evidence type="ECO:0000313" key="3">
    <source>
        <dbReference type="Proteomes" id="UP001375382"/>
    </source>
</evidence>
<keyword evidence="3" id="KW-1185">Reference proteome</keyword>
<accession>A0ABU8CAT1</accession>
<feature type="transmembrane region" description="Helical" evidence="1">
    <location>
        <begin position="7"/>
        <end position="27"/>
    </location>
</feature>
<organism evidence="2 3">
    <name type="scientific">Rheinheimera muenzenbergensis</name>
    <dbReference type="NCBI Taxonomy" id="1193628"/>
    <lineage>
        <taxon>Bacteria</taxon>
        <taxon>Pseudomonadati</taxon>
        <taxon>Pseudomonadota</taxon>
        <taxon>Gammaproteobacteria</taxon>
        <taxon>Chromatiales</taxon>
        <taxon>Chromatiaceae</taxon>
        <taxon>Rheinheimera</taxon>
    </lineage>
</organism>
<dbReference type="InterPro" id="IPR007401">
    <property type="entry name" value="DUF454"/>
</dbReference>
<sequence length="138" mass="15367">MLHYGRILFWRTLAVVSLLLGLIGIPLPVLPTVPFMLLSAWAAGKGWPALEQRLLAHPQLGPPILAWRRYGVVPRRAKYLASVMMLLSALLLQLSAAPLILKLLLPCTLLLLAVWLWRRPEHVTPATQAENRNETAGN</sequence>
<evidence type="ECO:0000313" key="2">
    <source>
        <dbReference type="EMBL" id="MEH8018622.1"/>
    </source>
</evidence>
<comment type="caution">
    <text evidence="2">The sequence shown here is derived from an EMBL/GenBank/DDBJ whole genome shotgun (WGS) entry which is preliminary data.</text>
</comment>
<dbReference type="PANTHER" id="PTHR35813:SF1">
    <property type="entry name" value="INNER MEMBRANE PROTEIN YBAN"/>
    <property type="match status" value="1"/>
</dbReference>
<gene>
    <name evidence="2" type="ORF">MN202_15365</name>
</gene>
<evidence type="ECO:0000256" key="1">
    <source>
        <dbReference type="SAM" id="Phobius"/>
    </source>
</evidence>
<proteinExistence type="predicted"/>
<dbReference type="Pfam" id="PF04304">
    <property type="entry name" value="DUF454"/>
    <property type="match status" value="1"/>
</dbReference>